<feature type="region of interest" description="Disordered" evidence="1">
    <location>
        <begin position="317"/>
        <end position="349"/>
    </location>
</feature>
<feature type="compositionally biased region" description="Polar residues" evidence="1">
    <location>
        <begin position="65"/>
        <end position="75"/>
    </location>
</feature>
<keyword evidence="4" id="KW-1185">Reference proteome</keyword>
<dbReference type="InterPro" id="IPR043837">
    <property type="entry name" value="Mtf2-like_C"/>
</dbReference>
<feature type="region of interest" description="Disordered" evidence="1">
    <location>
        <begin position="193"/>
        <end position="214"/>
    </location>
</feature>
<dbReference type="AlphaFoldDB" id="A0A443HLQ5"/>
<evidence type="ECO:0000259" key="2">
    <source>
        <dbReference type="Pfam" id="PF19189"/>
    </source>
</evidence>
<feature type="domain" description="Mtf2-like C-terminal" evidence="2">
    <location>
        <begin position="274"/>
        <end position="475"/>
    </location>
</feature>
<protein>
    <recommendedName>
        <fullName evidence="2">Mtf2-like C-terminal domain-containing protein</fullName>
    </recommendedName>
</protein>
<dbReference type="RefSeq" id="XP_028482371.1">
    <property type="nucleotide sequence ID" value="XM_028631370.1"/>
</dbReference>
<name>A0A443HLQ5_BYSSP</name>
<comment type="caution">
    <text evidence="3">The sequence shown here is derived from an EMBL/GenBank/DDBJ whole genome shotgun (WGS) entry which is preliminary data.</text>
</comment>
<evidence type="ECO:0000313" key="3">
    <source>
        <dbReference type="EMBL" id="RWQ92726.1"/>
    </source>
</evidence>
<proteinExistence type="predicted"/>
<sequence>MPQRLMAANIGRSLTLFKAENPLLPFLYQTRTLTASQSHLYRKLIRPQRCRPYSTDNAPSDKPSDNGSQTAESPSPEQPAISSKFEEAPSKPQNYLKKRAIAATRSKSTAPPTRGRKNRSTMTRAEKDILDRLYGQFGTGLPSQPEEKEKEETLPVKEPRKMKNAEDKPKHLSASEKQELSEVTQIFEEAVNDAKARSEGAPGEQEQTGSEFEERKAHPMLERHIPNIDVELQRISTMFERIRRFKYSDVDLSDRARTITIDRVVELVVGIESEKIEAALRTAIDQGKGDLELWEVCEERVFGMLRHLDIYDGTEKNASDAQHNQPDDITILGPPEPSQSLSSDKAETKQHAGPLEIPPFVPVYPVVSALYPSMLFTALSLLKTHFPDSPLIGQFLPTVKSYGRTSVVLGASTRLYNELMEYYWRVYDDLPTVVSLLKEMDSTGVEPNLWTYSLVKKIIRTRADEKQAHRRRMREFGDDAVRKEEWFETEPNQRALRQLAGKKNKPGWLQHLKSRLFEVNERQRMENEENTTPPHTDFTAPVRKLPVD</sequence>
<dbReference type="Proteomes" id="UP000283841">
    <property type="component" value="Unassembled WGS sequence"/>
</dbReference>
<dbReference type="InterPro" id="IPR040009">
    <property type="entry name" value="Mtf2/C5D6.12-like"/>
</dbReference>
<evidence type="ECO:0000313" key="4">
    <source>
        <dbReference type="Proteomes" id="UP000283841"/>
    </source>
</evidence>
<gene>
    <name evidence="3" type="ORF">C8Q69DRAFT_478261</name>
</gene>
<dbReference type="EMBL" id="RCNU01000012">
    <property type="protein sequence ID" value="RWQ92726.1"/>
    <property type="molecule type" value="Genomic_DNA"/>
</dbReference>
<dbReference type="PANTHER" id="PTHR39468:SF1">
    <property type="entry name" value="MTF2-LIKE C-TERMINAL DOMAIN-CONTAINING PROTEIN"/>
    <property type="match status" value="1"/>
</dbReference>
<feature type="region of interest" description="Disordered" evidence="1">
    <location>
        <begin position="46"/>
        <end position="178"/>
    </location>
</feature>
<dbReference type="Pfam" id="PF19189">
    <property type="entry name" value="Mtf2"/>
    <property type="match status" value="1"/>
</dbReference>
<feature type="region of interest" description="Disordered" evidence="1">
    <location>
        <begin position="521"/>
        <end position="548"/>
    </location>
</feature>
<feature type="compositionally biased region" description="Basic and acidic residues" evidence="1">
    <location>
        <begin position="145"/>
        <end position="178"/>
    </location>
</feature>
<dbReference type="GeneID" id="39600647"/>
<dbReference type="STRING" id="264951.A0A443HLQ5"/>
<organism evidence="3 4">
    <name type="scientific">Byssochlamys spectabilis</name>
    <name type="common">Paecilomyces variotii</name>
    <dbReference type="NCBI Taxonomy" id="264951"/>
    <lineage>
        <taxon>Eukaryota</taxon>
        <taxon>Fungi</taxon>
        <taxon>Dikarya</taxon>
        <taxon>Ascomycota</taxon>
        <taxon>Pezizomycotina</taxon>
        <taxon>Eurotiomycetes</taxon>
        <taxon>Eurotiomycetidae</taxon>
        <taxon>Eurotiales</taxon>
        <taxon>Thermoascaceae</taxon>
        <taxon>Paecilomyces</taxon>
    </lineage>
</organism>
<reference evidence="3 4" key="1">
    <citation type="journal article" date="2018" name="Front. Microbiol.">
        <title>Genomic and genetic insights into a cosmopolitan fungus, Paecilomyces variotii (Eurotiales).</title>
        <authorList>
            <person name="Urquhart A.S."/>
            <person name="Mondo S.J."/>
            <person name="Makela M.R."/>
            <person name="Hane J.K."/>
            <person name="Wiebenga A."/>
            <person name="He G."/>
            <person name="Mihaltcheva S."/>
            <person name="Pangilinan J."/>
            <person name="Lipzen A."/>
            <person name="Barry K."/>
            <person name="de Vries R.P."/>
            <person name="Grigoriev I.V."/>
            <person name="Idnurm A."/>
        </authorList>
    </citation>
    <scope>NUCLEOTIDE SEQUENCE [LARGE SCALE GENOMIC DNA]</scope>
    <source>
        <strain evidence="3 4">CBS 101075</strain>
    </source>
</reference>
<dbReference type="PANTHER" id="PTHR39468">
    <property type="entry name" value="CHROMOSOME 7, WHOLE GENOME SHOTGUN SEQUENCE"/>
    <property type="match status" value="1"/>
</dbReference>
<dbReference type="VEuPathDB" id="FungiDB:C8Q69DRAFT_478261"/>
<accession>A0A443HLQ5</accession>
<dbReference type="GO" id="GO:0005739">
    <property type="term" value="C:mitochondrion"/>
    <property type="evidence" value="ECO:0007669"/>
    <property type="project" value="InterPro"/>
</dbReference>
<evidence type="ECO:0000256" key="1">
    <source>
        <dbReference type="SAM" id="MobiDB-lite"/>
    </source>
</evidence>